<keyword evidence="3" id="KW-1185">Reference proteome</keyword>
<dbReference type="Pfam" id="PF10958">
    <property type="entry name" value="DUF2759"/>
    <property type="match status" value="1"/>
</dbReference>
<evidence type="ECO:0000313" key="3">
    <source>
        <dbReference type="Proteomes" id="UP000426246"/>
    </source>
</evidence>
<proteinExistence type="predicted"/>
<dbReference type="EMBL" id="CP034235">
    <property type="protein sequence ID" value="QGQ99909.1"/>
    <property type="molecule type" value="Genomic_DNA"/>
</dbReference>
<keyword evidence="1" id="KW-0472">Membrane</keyword>
<accession>A0A6B8RVX4</accession>
<feature type="transmembrane region" description="Helical" evidence="1">
    <location>
        <begin position="15"/>
        <end position="35"/>
    </location>
</feature>
<feature type="transmembrane region" description="Helical" evidence="1">
    <location>
        <begin position="42"/>
        <end position="63"/>
    </location>
</feature>
<dbReference type="OrthoDB" id="2679967at2"/>
<gene>
    <name evidence="2" type="ORF">EHS13_00790</name>
</gene>
<reference evidence="3" key="1">
    <citation type="submission" date="2018-11" db="EMBL/GenBank/DDBJ databases">
        <title>Complete genome sequence of Paenibacillus sp. ML311-T8.</title>
        <authorList>
            <person name="Nam Y.-D."/>
            <person name="Kang J."/>
            <person name="Chung W.-H."/>
            <person name="Park Y.S."/>
        </authorList>
    </citation>
    <scope>NUCLEOTIDE SEQUENCE [LARGE SCALE GENOMIC DNA]</scope>
    <source>
        <strain evidence="3">ML311-T8</strain>
    </source>
</reference>
<name>A0A6B8RVX4_9BACL</name>
<dbReference type="KEGG" id="ppsc:EHS13_00790"/>
<sequence>MATGTFNMFGITFDYFDFFVIAFTILIAIGVYRSLKAEQKNVVAIGFGGVSLLVFVIMDYIMVKNWLFPGLT</sequence>
<dbReference type="Proteomes" id="UP000426246">
    <property type="component" value="Chromosome"/>
</dbReference>
<organism evidence="2 3">
    <name type="scientific">Paenibacillus psychroresistens</name>
    <dbReference type="NCBI Taxonomy" id="1778678"/>
    <lineage>
        <taxon>Bacteria</taxon>
        <taxon>Bacillati</taxon>
        <taxon>Bacillota</taxon>
        <taxon>Bacilli</taxon>
        <taxon>Bacillales</taxon>
        <taxon>Paenibacillaceae</taxon>
        <taxon>Paenibacillus</taxon>
    </lineage>
</organism>
<evidence type="ECO:0000313" key="2">
    <source>
        <dbReference type="EMBL" id="QGQ99909.1"/>
    </source>
</evidence>
<evidence type="ECO:0000256" key="1">
    <source>
        <dbReference type="SAM" id="Phobius"/>
    </source>
</evidence>
<dbReference type="AlphaFoldDB" id="A0A6B8RVX4"/>
<keyword evidence="1" id="KW-0812">Transmembrane</keyword>
<protein>
    <submittedName>
        <fullName evidence="2">DUF2759 family protein</fullName>
    </submittedName>
</protein>
<dbReference type="InterPro" id="IPR024490">
    <property type="entry name" value="DUF2759"/>
</dbReference>
<keyword evidence="1" id="KW-1133">Transmembrane helix</keyword>